<keyword evidence="1" id="KW-0479">Metal-binding</keyword>
<sequence length="768" mass="84083">MDPALSPTDTNGSKRKADDGNGQPRAKRNRYISIACNECKRRKIKCNGNSPCQRCGNLNLECVYAPNCCGTNFKDTDEFRQMNAHISSLQEQVDALFANLSSLRNDLASSNPPLDPSLQPNYMNNQGIPSPAPMLSPTHNRTKSQTGPRPPTFRGPTSSAFSFDVAKSSLHNMGIASESGPEGDRTENVTPVASPRLDPSGLPIPQLVSTARPQAKDPIWSVSREEALRLLSVYEEEMHEMYPVVSLAHLRSHTNTLYKFIDAFLRASMMRLDLPGADAIYDEDTNLLKLVLATALIVEGQGKSELGQRLFDCVQPQIDALLLGNAGLKEVRLLALAAMFHFHCDSESTSWRVIGLTARLCIELGLHRKETYQNMSSEDRDSAILLFWSIHSLDRRWSFGTGLPFALQDADIDPELPRPGDKSLYLSAMIDYNTLGSKVWSAIGTNHNESTMTRSDVGYLSYQVRQWQRSLPPSLRFEHSDLDQLNSPALLNPSNLRLRIILYMRQNSMLINIYRPVLYSATSIMKNTSQAQEVVNVAQDTIKILSKLNSSSQMYQTSQVLFNAFLTSALAVLFLAVSHAPATFADQVRDEFSLALDLVRGFSKGSYVSQRLWRTIRHLKEVGPKLGLVISTNNNGSGGRHHNSRSSYPMPTPNGNGNDDDPSRSAALAMADLAAQGNRGSSANMDPFDVFPQTPAGWQAGSLPTASPGDMANDLTSLFEAAGALNGFAAGGVGGQNGFGQTPGAGQLGEMEGFGGEDELSRIMRDLF</sequence>
<protein>
    <recommendedName>
        <fullName evidence="6">Zn(2)-C6 fungal-type domain-containing protein</fullName>
    </recommendedName>
</protein>
<evidence type="ECO:0000256" key="4">
    <source>
        <dbReference type="ARBA" id="ARBA00023242"/>
    </source>
</evidence>
<evidence type="ECO:0000313" key="7">
    <source>
        <dbReference type="EMBL" id="KAF2221130.1"/>
    </source>
</evidence>
<feature type="region of interest" description="Disordered" evidence="5">
    <location>
        <begin position="108"/>
        <end position="158"/>
    </location>
</feature>
<accession>A0A6A6G6U4</accession>
<dbReference type="GO" id="GO:0006351">
    <property type="term" value="P:DNA-templated transcription"/>
    <property type="evidence" value="ECO:0007669"/>
    <property type="project" value="InterPro"/>
</dbReference>
<dbReference type="Pfam" id="PF04082">
    <property type="entry name" value="Fungal_trans"/>
    <property type="match status" value="1"/>
</dbReference>
<evidence type="ECO:0000259" key="6">
    <source>
        <dbReference type="PROSITE" id="PS50048"/>
    </source>
</evidence>
<evidence type="ECO:0000256" key="5">
    <source>
        <dbReference type="SAM" id="MobiDB-lite"/>
    </source>
</evidence>
<evidence type="ECO:0000256" key="1">
    <source>
        <dbReference type="ARBA" id="ARBA00022723"/>
    </source>
</evidence>
<keyword evidence="2" id="KW-0805">Transcription regulation</keyword>
<proteinExistence type="predicted"/>
<feature type="domain" description="Zn(2)-C6 fungal-type" evidence="6">
    <location>
        <begin position="35"/>
        <end position="64"/>
    </location>
</feature>
<gene>
    <name evidence="7" type="ORF">BDZ85DRAFT_290894</name>
</gene>
<dbReference type="GO" id="GO:0005634">
    <property type="term" value="C:nucleus"/>
    <property type="evidence" value="ECO:0007669"/>
    <property type="project" value="TreeGrafter"/>
</dbReference>
<keyword evidence="4" id="KW-0539">Nucleus</keyword>
<dbReference type="GO" id="GO:0000435">
    <property type="term" value="P:positive regulation of transcription from RNA polymerase II promoter by galactose"/>
    <property type="evidence" value="ECO:0007669"/>
    <property type="project" value="TreeGrafter"/>
</dbReference>
<feature type="compositionally biased region" description="Polar residues" evidence="5">
    <location>
        <begin position="108"/>
        <end position="128"/>
    </location>
</feature>
<dbReference type="InterPro" id="IPR051127">
    <property type="entry name" value="Fungal_SecMet_Regulators"/>
</dbReference>
<dbReference type="EMBL" id="ML992511">
    <property type="protein sequence ID" value="KAF2221130.1"/>
    <property type="molecule type" value="Genomic_DNA"/>
</dbReference>
<dbReference type="InterPro" id="IPR001138">
    <property type="entry name" value="Zn2Cys6_DnaBD"/>
</dbReference>
<dbReference type="SMART" id="SM00066">
    <property type="entry name" value="GAL4"/>
    <property type="match status" value="1"/>
</dbReference>
<dbReference type="Proteomes" id="UP000799538">
    <property type="component" value="Unassembled WGS sequence"/>
</dbReference>
<dbReference type="GO" id="GO:0000978">
    <property type="term" value="F:RNA polymerase II cis-regulatory region sequence-specific DNA binding"/>
    <property type="evidence" value="ECO:0007669"/>
    <property type="project" value="TreeGrafter"/>
</dbReference>
<keyword evidence="8" id="KW-1185">Reference proteome</keyword>
<dbReference type="PROSITE" id="PS00463">
    <property type="entry name" value="ZN2_CY6_FUNGAL_1"/>
    <property type="match status" value="1"/>
</dbReference>
<evidence type="ECO:0000256" key="2">
    <source>
        <dbReference type="ARBA" id="ARBA00023015"/>
    </source>
</evidence>
<organism evidence="7 8">
    <name type="scientific">Elsinoe ampelina</name>
    <dbReference type="NCBI Taxonomy" id="302913"/>
    <lineage>
        <taxon>Eukaryota</taxon>
        <taxon>Fungi</taxon>
        <taxon>Dikarya</taxon>
        <taxon>Ascomycota</taxon>
        <taxon>Pezizomycotina</taxon>
        <taxon>Dothideomycetes</taxon>
        <taxon>Dothideomycetidae</taxon>
        <taxon>Myriangiales</taxon>
        <taxon>Elsinoaceae</taxon>
        <taxon>Elsinoe</taxon>
    </lineage>
</organism>
<dbReference type="SMART" id="SM00906">
    <property type="entry name" value="Fungal_trans"/>
    <property type="match status" value="1"/>
</dbReference>
<dbReference type="OrthoDB" id="3971593at2759"/>
<dbReference type="CDD" id="cd00067">
    <property type="entry name" value="GAL4"/>
    <property type="match status" value="1"/>
</dbReference>
<dbReference type="PANTHER" id="PTHR47424">
    <property type="entry name" value="REGULATORY PROTEIN GAL4"/>
    <property type="match status" value="1"/>
</dbReference>
<dbReference type="Gene3D" id="4.10.240.10">
    <property type="entry name" value="Zn(2)-C6 fungal-type DNA-binding domain"/>
    <property type="match status" value="1"/>
</dbReference>
<dbReference type="Pfam" id="PF00172">
    <property type="entry name" value="Zn_clus"/>
    <property type="match status" value="1"/>
</dbReference>
<dbReference type="GO" id="GO:0008270">
    <property type="term" value="F:zinc ion binding"/>
    <property type="evidence" value="ECO:0007669"/>
    <property type="project" value="InterPro"/>
</dbReference>
<dbReference type="CDD" id="cd12148">
    <property type="entry name" value="fungal_TF_MHR"/>
    <property type="match status" value="1"/>
</dbReference>
<dbReference type="PANTHER" id="PTHR47424:SF5">
    <property type="entry name" value="ZN(II)2CYS6 TRANSCRIPTION FACTOR (EUROFUNG)"/>
    <property type="match status" value="1"/>
</dbReference>
<dbReference type="SUPFAM" id="SSF57701">
    <property type="entry name" value="Zn2/Cys6 DNA-binding domain"/>
    <property type="match status" value="1"/>
</dbReference>
<feature type="region of interest" description="Disordered" evidence="5">
    <location>
        <begin position="1"/>
        <end position="25"/>
    </location>
</feature>
<dbReference type="InterPro" id="IPR036864">
    <property type="entry name" value="Zn2-C6_fun-type_DNA-bd_sf"/>
</dbReference>
<dbReference type="GO" id="GO:0000981">
    <property type="term" value="F:DNA-binding transcription factor activity, RNA polymerase II-specific"/>
    <property type="evidence" value="ECO:0007669"/>
    <property type="project" value="InterPro"/>
</dbReference>
<evidence type="ECO:0000313" key="8">
    <source>
        <dbReference type="Proteomes" id="UP000799538"/>
    </source>
</evidence>
<evidence type="ECO:0000256" key="3">
    <source>
        <dbReference type="ARBA" id="ARBA00023163"/>
    </source>
</evidence>
<keyword evidence="3" id="KW-0804">Transcription</keyword>
<name>A0A6A6G6U4_9PEZI</name>
<dbReference type="InterPro" id="IPR007219">
    <property type="entry name" value="XnlR_reg_dom"/>
</dbReference>
<feature type="region of interest" description="Disordered" evidence="5">
    <location>
        <begin position="630"/>
        <end position="664"/>
    </location>
</feature>
<dbReference type="AlphaFoldDB" id="A0A6A6G6U4"/>
<feature type="region of interest" description="Disordered" evidence="5">
    <location>
        <begin position="173"/>
        <end position="203"/>
    </location>
</feature>
<dbReference type="PROSITE" id="PS50048">
    <property type="entry name" value="ZN2_CY6_FUNGAL_2"/>
    <property type="match status" value="1"/>
</dbReference>
<reference evidence="8" key="1">
    <citation type="journal article" date="2020" name="Stud. Mycol.">
        <title>101 Dothideomycetes genomes: A test case for predicting lifestyles and emergence of pathogens.</title>
        <authorList>
            <person name="Haridas S."/>
            <person name="Albert R."/>
            <person name="Binder M."/>
            <person name="Bloem J."/>
            <person name="LaButti K."/>
            <person name="Salamov A."/>
            <person name="Andreopoulos B."/>
            <person name="Baker S."/>
            <person name="Barry K."/>
            <person name="Bills G."/>
            <person name="Bluhm B."/>
            <person name="Cannon C."/>
            <person name="Castanera R."/>
            <person name="Culley D."/>
            <person name="Daum C."/>
            <person name="Ezra D."/>
            <person name="Gonzalez J."/>
            <person name="Henrissat B."/>
            <person name="Kuo A."/>
            <person name="Liang C."/>
            <person name="Lipzen A."/>
            <person name="Lutzoni F."/>
            <person name="Magnuson J."/>
            <person name="Mondo S."/>
            <person name="Nolan M."/>
            <person name="Ohm R."/>
            <person name="Pangilinan J."/>
            <person name="Park H.-J."/>
            <person name="Ramirez L."/>
            <person name="Alfaro M."/>
            <person name="Sun H."/>
            <person name="Tritt A."/>
            <person name="Yoshinaga Y."/>
            <person name="Zwiers L.-H."/>
            <person name="Turgeon B."/>
            <person name="Goodwin S."/>
            <person name="Spatafora J."/>
            <person name="Crous P."/>
            <person name="Grigoriev I."/>
        </authorList>
    </citation>
    <scope>NUCLEOTIDE SEQUENCE [LARGE SCALE GENOMIC DNA]</scope>
    <source>
        <strain evidence="8">CECT 20119</strain>
    </source>
</reference>